<accession>A0A8S2NFZ1</accession>
<evidence type="ECO:0000313" key="1">
    <source>
        <dbReference type="EMBL" id="CAF3999198.1"/>
    </source>
</evidence>
<dbReference type="PANTHER" id="PTHR21301:SF10">
    <property type="entry name" value="REVERSE TRANSCRIPTASE DOMAIN-CONTAINING PROTEIN"/>
    <property type="match status" value="1"/>
</dbReference>
<evidence type="ECO:0008006" key="3">
    <source>
        <dbReference type="Google" id="ProtNLM"/>
    </source>
</evidence>
<name>A0A8S2NFZ1_9BILA</name>
<dbReference type="Proteomes" id="UP000676336">
    <property type="component" value="Unassembled WGS sequence"/>
</dbReference>
<gene>
    <name evidence="1" type="ORF">SMN809_LOCUS11837</name>
</gene>
<sequence length="544" mass="63401">MNIDNVELYLRENHHHRILLNYHIVKKFYLRIALVQLDIRFLKSCRTKDIIPKFLWFKTANWNLTASPAYKNSQRRLLKQYIKEKLYGHLLRTAPKHTVDPAVVTNLSTRILSNDEIDCLANGLDYGLVPKRFDEMNAVGNIEQFFHRVTDIYQHHKKCMKDLRDNDKIIPNDIRVLNTNEMTLASHLRSLTDTFRHQADRYRQKQYQIRGEQKQYYKLLKSLKQDNSIVVTRPDKDRGIVLMNKSDYLSKRHAILSDSAKFSCLFDDPTITRENFWSMAKPIGSTPGRLYGLPKIHKQDNPLRPVLSSIGTYNYGLAKALKKMLSKIIRNEAVIKDTFAFVNQLRSLPKSASKYKMVSFDISSLYTNIPLNETIEIILKYLYDENTPRPSMDRKDFKKLLEFATKNSHFLFDVYEPREIKPPKPETDIVVLRVLYYGNPSHIYGKRVTTAVAAQYPLKQVRVVYDVTARIGHNFTTKDKIPTELRSGVVYEATCPVCNEKYIGETCRHLKTRINEHLSYQKRVIPSLTQPRGTATNTTVQPQK</sequence>
<dbReference type="PANTHER" id="PTHR21301">
    <property type="entry name" value="REVERSE TRANSCRIPTASE"/>
    <property type="match status" value="1"/>
</dbReference>
<reference evidence="1" key="1">
    <citation type="submission" date="2021-02" db="EMBL/GenBank/DDBJ databases">
        <authorList>
            <person name="Nowell W R."/>
        </authorList>
    </citation>
    <scope>NUCLEOTIDE SEQUENCE</scope>
</reference>
<protein>
    <recommendedName>
        <fullName evidence="3">Reverse transcriptase domain-containing protein</fullName>
    </recommendedName>
</protein>
<comment type="caution">
    <text evidence="1">The sequence shown here is derived from an EMBL/GenBank/DDBJ whole genome shotgun (WGS) entry which is preliminary data.</text>
</comment>
<evidence type="ECO:0000313" key="2">
    <source>
        <dbReference type="Proteomes" id="UP000676336"/>
    </source>
</evidence>
<organism evidence="1 2">
    <name type="scientific">Rotaria magnacalcarata</name>
    <dbReference type="NCBI Taxonomy" id="392030"/>
    <lineage>
        <taxon>Eukaryota</taxon>
        <taxon>Metazoa</taxon>
        <taxon>Spiralia</taxon>
        <taxon>Gnathifera</taxon>
        <taxon>Rotifera</taxon>
        <taxon>Eurotatoria</taxon>
        <taxon>Bdelloidea</taxon>
        <taxon>Philodinida</taxon>
        <taxon>Philodinidae</taxon>
        <taxon>Rotaria</taxon>
    </lineage>
</organism>
<dbReference type="AlphaFoldDB" id="A0A8S2NFZ1"/>
<proteinExistence type="predicted"/>
<dbReference type="EMBL" id="CAJOBI010004356">
    <property type="protein sequence ID" value="CAF3999198.1"/>
    <property type="molecule type" value="Genomic_DNA"/>
</dbReference>